<dbReference type="OrthoDB" id="10069248at2759"/>
<name>A0A2B4REI3_STYPI</name>
<evidence type="ECO:0000313" key="3">
    <source>
        <dbReference type="Proteomes" id="UP000225706"/>
    </source>
</evidence>
<accession>A0A2B4REI3</accession>
<organism evidence="2 3">
    <name type="scientific">Stylophora pistillata</name>
    <name type="common">Smooth cauliflower coral</name>
    <dbReference type="NCBI Taxonomy" id="50429"/>
    <lineage>
        <taxon>Eukaryota</taxon>
        <taxon>Metazoa</taxon>
        <taxon>Cnidaria</taxon>
        <taxon>Anthozoa</taxon>
        <taxon>Hexacorallia</taxon>
        <taxon>Scleractinia</taxon>
        <taxon>Astrocoeniina</taxon>
        <taxon>Pocilloporidae</taxon>
        <taxon>Stylophora</taxon>
    </lineage>
</organism>
<evidence type="ECO:0000313" key="2">
    <source>
        <dbReference type="EMBL" id="PFX14695.1"/>
    </source>
</evidence>
<evidence type="ECO:0000256" key="1">
    <source>
        <dbReference type="SAM" id="MobiDB-lite"/>
    </source>
</evidence>
<feature type="compositionally biased region" description="Low complexity" evidence="1">
    <location>
        <begin position="122"/>
        <end position="137"/>
    </location>
</feature>
<gene>
    <name evidence="2" type="ORF">AWC38_SpisGene21129</name>
</gene>
<proteinExistence type="predicted"/>
<keyword evidence="3" id="KW-1185">Reference proteome</keyword>
<protein>
    <submittedName>
        <fullName evidence="2">Uncharacterized protein</fullName>
    </submittedName>
</protein>
<comment type="caution">
    <text evidence="2">The sequence shown here is derived from an EMBL/GenBank/DDBJ whole genome shotgun (WGS) entry which is preliminary data.</text>
</comment>
<dbReference type="EMBL" id="LSMT01000745">
    <property type="protein sequence ID" value="PFX14695.1"/>
    <property type="molecule type" value="Genomic_DNA"/>
</dbReference>
<sequence length="354" mass="39183">MYNSSQGFSSQVGYRGQCSSASDSPIFRRCVEQSVIPSSSQQRVFHDSDLLRRDPLVTSVTTAKNPIFQHCLDNMKAESRSPRENSVFCNESNESNEQYSRELARDDGNITRPYVVNERFSSQDTSKTSSSSLTNASKGLGNEMQTRLKLVSNETPEVAVMYNIRGQPTSPNSTGVSSPHLAGVGRARLHAEARRKNFGGVTFSPSKTSDALARTSKTSMTSGRWASFALNGLPRTALANLSAVVKVVTFVPYHVLVILELDGCSVYLVVCVLRVARLLLSGRLYVSFAWTLSNVAEYKAALVPCRSKSLTARKTCGKTRKEYAEEYFVERTVDASPFLRHIKKLIATEMDRDF</sequence>
<dbReference type="Proteomes" id="UP000225706">
    <property type="component" value="Unassembled WGS sequence"/>
</dbReference>
<dbReference type="AlphaFoldDB" id="A0A2B4REI3"/>
<feature type="region of interest" description="Disordered" evidence="1">
    <location>
        <begin position="118"/>
        <end position="141"/>
    </location>
</feature>
<reference evidence="3" key="1">
    <citation type="journal article" date="2017" name="bioRxiv">
        <title>Comparative analysis of the genomes of Stylophora pistillata and Acropora digitifera provides evidence for extensive differences between species of corals.</title>
        <authorList>
            <person name="Voolstra C.R."/>
            <person name="Li Y."/>
            <person name="Liew Y.J."/>
            <person name="Baumgarten S."/>
            <person name="Zoccola D."/>
            <person name="Flot J.-F."/>
            <person name="Tambutte S."/>
            <person name="Allemand D."/>
            <person name="Aranda M."/>
        </authorList>
    </citation>
    <scope>NUCLEOTIDE SEQUENCE [LARGE SCALE GENOMIC DNA]</scope>
</reference>